<evidence type="ECO:0000313" key="1">
    <source>
        <dbReference type="EMBL" id="BAK15227.1"/>
    </source>
</evidence>
<dbReference type="eggNOG" id="ENOG502Z9WJ">
    <property type="taxonomic scope" value="Bacteria"/>
</dbReference>
<dbReference type="EMBL" id="AP012157">
    <property type="protein sequence ID" value="BAK15227.1"/>
    <property type="molecule type" value="Genomic_DNA"/>
</dbReference>
<dbReference type="AlphaFoldDB" id="F2F0B7"/>
<dbReference type="HOGENOM" id="CLU_069764_1_0_9"/>
<dbReference type="Proteomes" id="UP000006691">
    <property type="component" value="Chromosome"/>
</dbReference>
<accession>F2F0B7</accession>
<dbReference type="PATRIC" id="fig|1002809.3.peg.815"/>
<evidence type="ECO:0000313" key="2">
    <source>
        <dbReference type="Proteomes" id="UP000006691"/>
    </source>
</evidence>
<dbReference type="STRING" id="1002809.SSIL_0804"/>
<reference evidence="2" key="1">
    <citation type="submission" date="2011-04" db="EMBL/GenBank/DDBJ databases">
        <title>Genome sequence of Solibacillus silvestris StLB046.</title>
        <authorList>
            <person name="Morohoshi T."/>
            <person name="Someya N."/>
            <person name="Ikeda T."/>
        </authorList>
    </citation>
    <scope>NUCLEOTIDE SEQUENCE [LARGE SCALE GENOMIC DNA]</scope>
    <source>
        <strain evidence="2">StLB046</strain>
    </source>
</reference>
<proteinExistence type="predicted"/>
<dbReference type="Pfam" id="PF14390">
    <property type="entry name" value="DUF4420"/>
    <property type="match status" value="1"/>
</dbReference>
<name>F2F0B7_SOLSS</name>
<keyword evidence="2" id="KW-1185">Reference proteome</keyword>
<organism evidence="1 2">
    <name type="scientific">Solibacillus silvestris (strain StLB046)</name>
    <name type="common">Bacillus silvestris</name>
    <dbReference type="NCBI Taxonomy" id="1002809"/>
    <lineage>
        <taxon>Bacteria</taxon>
        <taxon>Bacillati</taxon>
        <taxon>Bacillota</taxon>
        <taxon>Bacilli</taxon>
        <taxon>Bacillales</taxon>
        <taxon>Caryophanaceae</taxon>
        <taxon>Solibacillus</taxon>
    </lineage>
</organism>
<dbReference type="KEGG" id="siv:SSIL_0804"/>
<dbReference type="InterPro" id="IPR025534">
    <property type="entry name" value="DUF4420"/>
</dbReference>
<sequence>MCCNLKMIFEKLNARTRAVNEEYLIEEVLDLGVTTIIAGVDEQNKRCIIIPLKGPLDMQIYNGFPKWNGLTIVQEKHMNTLTQGREWFLIFKENSKRMDISNEIFIHIFEDICEMVKQEVTYPRIFDKIIVVLTKWEQFFERISSRPLSKIALQGLFGELLFLQELLTQVGEEQQIHAIEGWYGVDYSKKDFQYHNDFIEVKTSLKKKPYSIRISSDSQLEKPADYQLFLCCYILEKDKQLGKSVKNLIEEIQDKLLEYPKKIFKEKLMKIGVISEMLTQDMLDLYSVSDVLVYEVKNGFPTIDVTFLSPAIFNVEYSLGLDECKGWGINMKQLMEEIEV</sequence>
<protein>
    <submittedName>
        <fullName evidence="1">Inosine-uridine nucleoside N-ribohydrolase</fullName>
    </submittedName>
</protein>
<gene>
    <name evidence="1" type="ordered locus">SSIL_0804</name>
</gene>
<reference evidence="1 2" key="2">
    <citation type="journal article" date="2012" name="J. Biosci. Bioeng.">
        <title>Complete genome sequence and characterization of the N-acylhomoserine lactone-degrading gene of the potato leaf-associated Solibacillus silvestris.</title>
        <authorList>
            <person name="Morohoshi T."/>
            <person name="Tominaga Y."/>
            <person name="Someya N."/>
            <person name="Ikeda T."/>
        </authorList>
    </citation>
    <scope>NUCLEOTIDE SEQUENCE [LARGE SCALE GENOMIC DNA]</scope>
    <source>
        <strain evidence="1 2">StLB046</strain>
    </source>
</reference>